<feature type="compositionally biased region" description="Basic and acidic residues" evidence="1">
    <location>
        <begin position="57"/>
        <end position="67"/>
    </location>
</feature>
<dbReference type="EMBL" id="JAULUE010002058">
    <property type="protein sequence ID" value="KAK5888241.1"/>
    <property type="molecule type" value="Genomic_DNA"/>
</dbReference>
<organism evidence="2 3">
    <name type="scientific">Champsocephalus esox</name>
    <name type="common">pike icefish</name>
    <dbReference type="NCBI Taxonomy" id="159716"/>
    <lineage>
        <taxon>Eukaryota</taxon>
        <taxon>Metazoa</taxon>
        <taxon>Chordata</taxon>
        <taxon>Craniata</taxon>
        <taxon>Vertebrata</taxon>
        <taxon>Euteleostomi</taxon>
        <taxon>Actinopterygii</taxon>
        <taxon>Neopterygii</taxon>
        <taxon>Teleostei</taxon>
        <taxon>Neoteleostei</taxon>
        <taxon>Acanthomorphata</taxon>
        <taxon>Eupercaria</taxon>
        <taxon>Perciformes</taxon>
        <taxon>Notothenioidei</taxon>
        <taxon>Channichthyidae</taxon>
        <taxon>Champsocephalus</taxon>
    </lineage>
</organism>
<accession>A0AAN8BN98</accession>
<sequence>MLNRRGFLSERSPRRPAEGGLNHLEGAEAPPPHEPIQPHCLSPGNTSPWQQTSAGMERAEQAIKEWE</sequence>
<gene>
    <name evidence="2" type="ORF">CesoFtcFv8_016757</name>
</gene>
<proteinExistence type="predicted"/>
<dbReference type="AlphaFoldDB" id="A0AAN8BN98"/>
<feature type="region of interest" description="Disordered" evidence="1">
    <location>
        <begin position="1"/>
        <end position="67"/>
    </location>
</feature>
<evidence type="ECO:0000313" key="2">
    <source>
        <dbReference type="EMBL" id="KAK5888241.1"/>
    </source>
</evidence>
<keyword evidence="3" id="KW-1185">Reference proteome</keyword>
<feature type="compositionally biased region" description="Polar residues" evidence="1">
    <location>
        <begin position="43"/>
        <end position="54"/>
    </location>
</feature>
<comment type="caution">
    <text evidence="2">The sequence shown here is derived from an EMBL/GenBank/DDBJ whole genome shotgun (WGS) entry which is preliminary data.</text>
</comment>
<feature type="compositionally biased region" description="Basic and acidic residues" evidence="1">
    <location>
        <begin position="7"/>
        <end position="17"/>
    </location>
</feature>
<protein>
    <submittedName>
        <fullName evidence="2">Uncharacterized protein</fullName>
    </submittedName>
</protein>
<evidence type="ECO:0000256" key="1">
    <source>
        <dbReference type="SAM" id="MobiDB-lite"/>
    </source>
</evidence>
<dbReference type="Proteomes" id="UP001335648">
    <property type="component" value="Unassembled WGS sequence"/>
</dbReference>
<reference evidence="2 3" key="1">
    <citation type="journal article" date="2023" name="Mol. Biol. Evol.">
        <title>Genomics of Secondarily Temperate Adaptation in the Only Non-Antarctic Icefish.</title>
        <authorList>
            <person name="Rivera-Colon A.G."/>
            <person name="Rayamajhi N."/>
            <person name="Minhas B.F."/>
            <person name="Madrigal G."/>
            <person name="Bilyk K.T."/>
            <person name="Yoon V."/>
            <person name="Hune M."/>
            <person name="Gregory S."/>
            <person name="Cheng C.H.C."/>
            <person name="Catchen J.M."/>
        </authorList>
    </citation>
    <scope>NUCLEOTIDE SEQUENCE [LARGE SCALE GENOMIC DNA]</scope>
    <source>
        <strain evidence="2">JC2023a</strain>
    </source>
</reference>
<evidence type="ECO:0000313" key="3">
    <source>
        <dbReference type="Proteomes" id="UP001335648"/>
    </source>
</evidence>
<name>A0AAN8BN98_9TELE</name>